<organism evidence="4 5">
    <name type="scientific">Bacteroides pectinophilus CAG:437</name>
    <dbReference type="NCBI Taxonomy" id="1263051"/>
    <lineage>
        <taxon>Bacteria</taxon>
        <taxon>Bacillati</taxon>
        <taxon>Bacillota</taxon>
        <taxon>Clostridia</taxon>
        <taxon>Eubacteriales</taxon>
    </lineage>
</organism>
<dbReference type="Pfam" id="PF20439">
    <property type="entry name" value="SpoIVA_C"/>
    <property type="match status" value="1"/>
</dbReference>
<proteinExistence type="predicted"/>
<evidence type="ECO:0008006" key="6">
    <source>
        <dbReference type="Google" id="ProtNLM"/>
    </source>
</evidence>
<dbReference type="Proteomes" id="UP000018141">
    <property type="component" value="Unassembled WGS sequence"/>
</dbReference>
<dbReference type="SUPFAM" id="SSF52540">
    <property type="entry name" value="P-loop containing nucleoside triphosphate hydrolases"/>
    <property type="match status" value="1"/>
</dbReference>
<reference evidence="4" key="1">
    <citation type="submission" date="2012-11" db="EMBL/GenBank/DDBJ databases">
        <title>Dependencies among metagenomic species, viruses, plasmids and units of genetic variation.</title>
        <authorList>
            <person name="Nielsen H.B."/>
            <person name="Almeida M."/>
            <person name="Juncker A.S."/>
            <person name="Rasmussen S."/>
            <person name="Li J."/>
            <person name="Sunagawa S."/>
            <person name="Plichta D."/>
            <person name="Gautier L."/>
            <person name="Le Chatelier E."/>
            <person name="Peletier E."/>
            <person name="Bonde I."/>
            <person name="Nielsen T."/>
            <person name="Manichanh C."/>
            <person name="Arumugam M."/>
            <person name="Batto J."/>
            <person name="Santos M.B.Q.D."/>
            <person name="Blom N."/>
            <person name="Borruel N."/>
            <person name="Burgdorf K.S."/>
            <person name="Boumezbeur F."/>
            <person name="Casellas F."/>
            <person name="Dore J."/>
            <person name="Guarner F."/>
            <person name="Hansen T."/>
            <person name="Hildebrand F."/>
            <person name="Kaas R.S."/>
            <person name="Kennedy S."/>
            <person name="Kristiansen K."/>
            <person name="Kultima J.R."/>
            <person name="Leonard P."/>
            <person name="Levenez F."/>
            <person name="Lund O."/>
            <person name="Moumen B."/>
            <person name="Le Paslier D."/>
            <person name="Pons N."/>
            <person name="Pedersen O."/>
            <person name="Prifti E."/>
            <person name="Qin J."/>
            <person name="Raes J."/>
            <person name="Tap J."/>
            <person name="Tims S."/>
            <person name="Ussery D.W."/>
            <person name="Yamada T."/>
            <person name="MetaHit consortium"/>
            <person name="Renault P."/>
            <person name="Sicheritz-Ponten T."/>
            <person name="Bork P."/>
            <person name="Wang J."/>
            <person name="Brunak S."/>
            <person name="Ehrlich S.D."/>
        </authorList>
    </citation>
    <scope>NUCLEOTIDE SEQUENCE [LARGE SCALE GENOMIC DNA]</scope>
</reference>
<gene>
    <name evidence="4" type="ORF">BN656_00877</name>
</gene>
<evidence type="ECO:0000259" key="2">
    <source>
        <dbReference type="Pfam" id="PF20438"/>
    </source>
</evidence>
<feature type="domain" description="Sporulation stage IV protein A C-terminal" evidence="3">
    <location>
        <begin position="416"/>
        <end position="490"/>
    </location>
</feature>
<feature type="domain" description="Stage IV sporulation protein A ATPase" evidence="1">
    <location>
        <begin position="1"/>
        <end position="237"/>
    </location>
</feature>
<evidence type="ECO:0000313" key="5">
    <source>
        <dbReference type="Proteomes" id="UP000018141"/>
    </source>
</evidence>
<dbReference type="InterPro" id="IPR027417">
    <property type="entry name" value="P-loop_NTPase"/>
</dbReference>
<comment type="caution">
    <text evidence="4">The sequence shown here is derived from an EMBL/GenBank/DDBJ whole genome shotgun (WGS) entry which is preliminary data.</text>
</comment>
<evidence type="ECO:0000259" key="3">
    <source>
        <dbReference type="Pfam" id="PF20439"/>
    </source>
</evidence>
<dbReference type="EMBL" id="CBHH010000030">
    <property type="protein sequence ID" value="CDD56275.1"/>
    <property type="molecule type" value="Genomic_DNA"/>
</dbReference>
<feature type="domain" description="Stage IV sporulation protein A middle" evidence="2">
    <location>
        <begin position="238"/>
        <end position="415"/>
    </location>
</feature>
<sequence length="490" mass="53836">MNEFNLYSDISARTGGEIYLGIVGPVRTGKSTFIKRFMDICVLPAMTDANARTRATDELPQSAAGKTIMTTEPKFIPNEAAAITVSDNISLKVRLIDCVGFMVEGASGHIEDGKERMVKTPWFPNEIPFTKAAEIGTDKVIQEHSTIGIVVTTDGSFGELARSSYVPAEERTINELRRIGKPFVVLLNSSHPYDNSTAALAKELSSKYSVTVLPVNCDQLKEDDVTRILENVLYEFPVTEFRLYAPSWLEMLSDNHPVKLSCIASLKDMLGRYSRIKDFKDSPYSISDDYIEKLSISNINTSDGSIRLDAVMRPDVYFNTVSELTGTSIHNEYELISTISDLSRRRREFDNVGSAMADVAISGFGVVAPVRSEITLEEPVVIKNGSKYGVKIKASAPAINLLKTSIQVEIAPIVGSKQQADDLIDYIKANSAGNPDGIWDTNIFGKTVEQIVDDGITEKTRNITAESMGKISDTLEKVMNENSGLVCLIV</sequence>
<name>R7AD67_9FIRM</name>
<dbReference type="NCBIfam" id="TIGR02836">
    <property type="entry name" value="spore_IV_A"/>
    <property type="match status" value="1"/>
</dbReference>
<dbReference type="AlphaFoldDB" id="R7AD67"/>
<dbReference type="PIRSF" id="PIRSF007466">
    <property type="entry name" value="SpoIVA"/>
    <property type="match status" value="1"/>
</dbReference>
<dbReference type="InterPro" id="IPR046842">
    <property type="entry name" value="SpoIVA_ATPase"/>
</dbReference>
<dbReference type="Pfam" id="PF09547">
    <property type="entry name" value="SpoIVA_ATPase"/>
    <property type="match status" value="1"/>
</dbReference>
<dbReference type="InterPro" id="IPR014201">
    <property type="entry name" value="Spore_IV_A"/>
</dbReference>
<dbReference type="Gene3D" id="3.40.50.300">
    <property type="entry name" value="P-loop containing nucleotide triphosphate hydrolases"/>
    <property type="match status" value="1"/>
</dbReference>
<evidence type="ECO:0000259" key="1">
    <source>
        <dbReference type="Pfam" id="PF09547"/>
    </source>
</evidence>
<accession>R7AD67</accession>
<dbReference type="Pfam" id="PF20438">
    <property type="entry name" value="SpoIVA_middle"/>
    <property type="match status" value="1"/>
</dbReference>
<dbReference type="InterPro" id="IPR046841">
    <property type="entry name" value="SpoIVA_middle"/>
</dbReference>
<dbReference type="GO" id="GO:0016887">
    <property type="term" value="F:ATP hydrolysis activity"/>
    <property type="evidence" value="ECO:0007669"/>
    <property type="project" value="InterPro"/>
</dbReference>
<dbReference type="GO" id="GO:0005524">
    <property type="term" value="F:ATP binding"/>
    <property type="evidence" value="ECO:0007669"/>
    <property type="project" value="InterPro"/>
</dbReference>
<dbReference type="InterPro" id="IPR046840">
    <property type="entry name" value="SpoIVA_C"/>
</dbReference>
<dbReference type="GO" id="GO:0043934">
    <property type="term" value="P:sporulation"/>
    <property type="evidence" value="ECO:0007669"/>
    <property type="project" value="InterPro"/>
</dbReference>
<protein>
    <recommendedName>
        <fullName evidence="6">Stage IV sporulation protein A</fullName>
    </recommendedName>
</protein>
<evidence type="ECO:0000313" key="4">
    <source>
        <dbReference type="EMBL" id="CDD56275.1"/>
    </source>
</evidence>